<evidence type="ECO:0000313" key="1">
    <source>
        <dbReference type="EMBL" id="USF86716.1"/>
    </source>
</evidence>
<reference evidence="1" key="1">
    <citation type="journal article" date="2022" name="Mol. Ecol. Resour.">
        <title>The complete and closed genome of the facultative generalist Candidatus Endoriftia persephone from deep-sea hydrothermal vents.</title>
        <authorList>
            <person name="de Oliveira A.L."/>
            <person name="Srivastava A."/>
            <person name="Espada-Hinojosa S."/>
            <person name="Bright M."/>
        </authorList>
    </citation>
    <scope>NUCLEOTIDE SEQUENCE</scope>
    <source>
        <strain evidence="1">Tica-EPR-9o50.N</strain>
    </source>
</reference>
<protein>
    <submittedName>
        <fullName evidence="1">Uncharacterized protein</fullName>
    </submittedName>
</protein>
<dbReference type="Gene3D" id="1.25.40.10">
    <property type="entry name" value="Tetratricopeptide repeat domain"/>
    <property type="match status" value="1"/>
</dbReference>
<dbReference type="AlphaFoldDB" id="A0A9J6ZVB2"/>
<organism evidence="1 2">
    <name type="scientific">Candidatus Endoriftia persephonae</name>
    <dbReference type="NCBI Taxonomy" id="393765"/>
    <lineage>
        <taxon>Bacteria</taxon>
        <taxon>Pseudomonadati</taxon>
        <taxon>Pseudomonadota</taxon>
        <taxon>Gammaproteobacteria</taxon>
        <taxon>Chromatiales</taxon>
        <taxon>Sedimenticolaceae</taxon>
        <taxon>Candidatus Endoriftia</taxon>
    </lineage>
</organism>
<keyword evidence="2" id="KW-1185">Reference proteome</keyword>
<accession>A0A9J6ZVB2</accession>
<name>A0A9J6ZVB2_9GAMM</name>
<gene>
    <name evidence="1" type="ORF">L0Y14_11280</name>
</gene>
<dbReference type="KEGG" id="eps:L0Y14_11280"/>
<proteinExistence type="predicted"/>
<dbReference type="Proteomes" id="UP001056649">
    <property type="component" value="Chromosome"/>
</dbReference>
<dbReference type="PROSITE" id="PS50096">
    <property type="entry name" value="IQ"/>
    <property type="match status" value="1"/>
</dbReference>
<dbReference type="InterPro" id="IPR011990">
    <property type="entry name" value="TPR-like_helical_dom_sf"/>
</dbReference>
<dbReference type="EMBL" id="CP090569">
    <property type="protein sequence ID" value="USF86716.1"/>
    <property type="molecule type" value="Genomic_DNA"/>
</dbReference>
<evidence type="ECO:0000313" key="2">
    <source>
        <dbReference type="Proteomes" id="UP001056649"/>
    </source>
</evidence>
<sequence>MLIVAEAYAWYRLALGNGYKLAGDSLVELARSITAEERHKGILRLQDYRRRYKAR</sequence>
<dbReference type="RefSeq" id="WP_006473941.1">
    <property type="nucleotide sequence ID" value="NZ_CP090569.1"/>
</dbReference>